<keyword evidence="2" id="KW-1185">Reference proteome</keyword>
<evidence type="ECO:0000313" key="2">
    <source>
        <dbReference type="Proteomes" id="UP001580430"/>
    </source>
</evidence>
<protein>
    <submittedName>
        <fullName evidence="1">Uncharacterized protein</fullName>
    </submittedName>
</protein>
<dbReference type="Proteomes" id="UP001580430">
    <property type="component" value="Unassembled WGS sequence"/>
</dbReference>
<gene>
    <name evidence="1" type="ORF">ACE5LO_01490</name>
</gene>
<sequence length="172" mass="20729">MNKEDLQYWNDIKKNKQRTNGNHLVPPEAVLLNNNYRMWIRHNFAHFFGDHCYSLTIDELIKRYKIKFEEVGFEWKYEHQKGIEYFKQNGVKISEFNKETGSVKEWHTSKEESYAPLLLFAKDKYADNKVLDNYKYDGHYSQERYEYINEWTSDSIIISKAGELLAGEFEIY</sequence>
<organism evidence="1 2">
    <name type="scientific">Paenibacillus medicaginis</name>
    <dbReference type="NCBI Taxonomy" id="1470560"/>
    <lineage>
        <taxon>Bacteria</taxon>
        <taxon>Bacillati</taxon>
        <taxon>Bacillota</taxon>
        <taxon>Bacilli</taxon>
        <taxon>Bacillales</taxon>
        <taxon>Paenibacillaceae</taxon>
        <taxon>Paenibacillus</taxon>
    </lineage>
</organism>
<proteinExistence type="predicted"/>
<evidence type="ECO:0000313" key="1">
    <source>
        <dbReference type="EMBL" id="MFB5759057.1"/>
    </source>
</evidence>
<dbReference type="RefSeq" id="WP_375518309.1">
    <property type="nucleotide sequence ID" value="NZ_JBHIRY010000001.1"/>
</dbReference>
<dbReference type="EMBL" id="JBHIRY010000001">
    <property type="protein sequence ID" value="MFB5759057.1"/>
    <property type="molecule type" value="Genomic_DNA"/>
</dbReference>
<comment type="caution">
    <text evidence="1">The sequence shown here is derived from an EMBL/GenBank/DDBJ whole genome shotgun (WGS) entry which is preliminary data.</text>
</comment>
<reference evidence="1 2" key="1">
    <citation type="submission" date="2024-09" db="EMBL/GenBank/DDBJ databases">
        <title>Paenibacillus zeirhizospherea sp. nov., isolated from surface of the maize (Zea mays) roots in a horticulture field, Hungary.</title>
        <authorList>
            <person name="Marton D."/>
            <person name="Farkas M."/>
            <person name="Bedics A."/>
            <person name="Toth E."/>
            <person name="Tancsics A."/>
            <person name="Boka K."/>
            <person name="Marati G."/>
            <person name="Kriszt B."/>
            <person name="Cserhati M."/>
        </authorList>
    </citation>
    <scope>NUCLEOTIDE SEQUENCE [LARGE SCALE GENOMIC DNA]</scope>
    <source>
        <strain evidence="1 2">JCM 18446</strain>
    </source>
</reference>
<name>A0ABV5BYC0_9BACL</name>
<accession>A0ABV5BYC0</accession>